<accession>A0A8H6TWS3</accession>
<dbReference type="InterPro" id="IPR051694">
    <property type="entry name" value="Immunoregulatory_rcpt-like"/>
</dbReference>
<evidence type="ECO:0000313" key="7">
    <source>
        <dbReference type="EMBL" id="KAF7323140.1"/>
    </source>
</evidence>
<evidence type="ECO:0000256" key="2">
    <source>
        <dbReference type="ARBA" id="ARBA00022692"/>
    </source>
</evidence>
<dbReference type="PANTHER" id="PTHR15549">
    <property type="entry name" value="PAIRED IMMUNOGLOBULIN-LIKE TYPE 2 RECEPTOR"/>
    <property type="match status" value="1"/>
</dbReference>
<dbReference type="GO" id="GO:0016020">
    <property type="term" value="C:membrane"/>
    <property type="evidence" value="ECO:0007669"/>
    <property type="project" value="UniProtKB-SubCell"/>
</dbReference>
<evidence type="ECO:0008006" key="9">
    <source>
        <dbReference type="Google" id="ProtNLM"/>
    </source>
</evidence>
<evidence type="ECO:0000313" key="8">
    <source>
        <dbReference type="Proteomes" id="UP000613580"/>
    </source>
</evidence>
<comment type="subcellular location">
    <subcellularLocation>
        <location evidence="1">Membrane</location>
        <topology evidence="1">Single-pass membrane protein</topology>
    </subcellularLocation>
</comment>
<gene>
    <name evidence="7" type="ORF">HMN09_00094300</name>
</gene>
<dbReference type="Proteomes" id="UP000613580">
    <property type="component" value="Unassembled WGS sequence"/>
</dbReference>
<sequence length="283" mass="29739">MDPDCTDWANLDFNGPCAMAEHICDGESSICPCSNLLYILNASCDFCLNQTIPSWADYSQSQSCSTQAPDPTSLPDSNAKDAVPVWALAMAAATPTPSQFNLTAAMDLAQGHDTTLALPTSSLTSSGSSSTGSTTPSNTSSPSPSSSVAVSSGSKLNAGAIAGAVIGVLVALALVIWYLVRRRRHPRDSTSSFSATRPMEQLASDHRSSVFSGSTRISGFRFHQQEGQGRFLRNSNGTQTEAYLKSPVSSSVHTTLDSDSDMSSIMGLPAVQVARRYIGGEVV</sequence>
<keyword evidence="8" id="KW-1185">Reference proteome</keyword>
<dbReference type="EMBL" id="JACAZE010000001">
    <property type="protein sequence ID" value="KAF7323140.1"/>
    <property type="molecule type" value="Genomic_DNA"/>
</dbReference>
<comment type="caution">
    <text evidence="7">The sequence shown here is derived from an EMBL/GenBank/DDBJ whole genome shotgun (WGS) entry which is preliminary data.</text>
</comment>
<reference evidence="7" key="1">
    <citation type="submission" date="2020-05" db="EMBL/GenBank/DDBJ databases">
        <title>Mycena genomes resolve the evolution of fungal bioluminescence.</title>
        <authorList>
            <person name="Tsai I.J."/>
        </authorList>
    </citation>
    <scope>NUCLEOTIDE SEQUENCE</scope>
    <source>
        <strain evidence="7">110903Hualien_Pintung</strain>
    </source>
</reference>
<protein>
    <recommendedName>
        <fullName evidence="9">Extracellular membrane protein CFEM domain-containing protein</fullName>
    </recommendedName>
</protein>
<evidence type="ECO:0000256" key="6">
    <source>
        <dbReference type="SAM" id="Phobius"/>
    </source>
</evidence>
<evidence type="ECO:0000256" key="1">
    <source>
        <dbReference type="ARBA" id="ARBA00004167"/>
    </source>
</evidence>
<organism evidence="7 8">
    <name type="scientific">Mycena chlorophos</name>
    <name type="common">Agaric fungus</name>
    <name type="synonym">Agaricus chlorophos</name>
    <dbReference type="NCBI Taxonomy" id="658473"/>
    <lineage>
        <taxon>Eukaryota</taxon>
        <taxon>Fungi</taxon>
        <taxon>Dikarya</taxon>
        <taxon>Basidiomycota</taxon>
        <taxon>Agaricomycotina</taxon>
        <taxon>Agaricomycetes</taxon>
        <taxon>Agaricomycetidae</taxon>
        <taxon>Agaricales</taxon>
        <taxon>Marasmiineae</taxon>
        <taxon>Mycenaceae</taxon>
        <taxon>Mycena</taxon>
    </lineage>
</organism>
<proteinExistence type="predicted"/>
<feature type="region of interest" description="Disordered" evidence="5">
    <location>
        <begin position="117"/>
        <end position="151"/>
    </location>
</feature>
<dbReference type="PANTHER" id="PTHR15549:SF26">
    <property type="entry name" value="AXIAL BUDDING PATTERN PROTEIN 2-RELATED"/>
    <property type="match status" value="1"/>
</dbReference>
<keyword evidence="2 6" id="KW-0812">Transmembrane</keyword>
<evidence type="ECO:0000256" key="4">
    <source>
        <dbReference type="ARBA" id="ARBA00023136"/>
    </source>
</evidence>
<dbReference type="AlphaFoldDB" id="A0A8H6TWS3"/>
<feature type="transmembrane region" description="Helical" evidence="6">
    <location>
        <begin position="158"/>
        <end position="180"/>
    </location>
</feature>
<keyword evidence="4 6" id="KW-0472">Membrane</keyword>
<evidence type="ECO:0000256" key="3">
    <source>
        <dbReference type="ARBA" id="ARBA00022989"/>
    </source>
</evidence>
<name>A0A8H6TWS3_MYCCL</name>
<keyword evidence="3 6" id="KW-1133">Transmembrane helix</keyword>
<evidence type="ECO:0000256" key="5">
    <source>
        <dbReference type="SAM" id="MobiDB-lite"/>
    </source>
</evidence>
<dbReference type="GO" id="GO:0071944">
    <property type="term" value="C:cell periphery"/>
    <property type="evidence" value="ECO:0007669"/>
    <property type="project" value="UniProtKB-ARBA"/>
</dbReference>